<evidence type="ECO:0000313" key="6">
    <source>
        <dbReference type="EMBL" id="VDS05358.1"/>
    </source>
</evidence>
<evidence type="ECO:0000256" key="2">
    <source>
        <dbReference type="ARBA" id="ARBA00023125"/>
    </source>
</evidence>
<dbReference type="AlphaFoldDB" id="A0A447ID22"/>
<dbReference type="PROSITE" id="PS50977">
    <property type="entry name" value="HTH_TETR_2"/>
    <property type="match status" value="1"/>
</dbReference>
<evidence type="ECO:0000256" key="4">
    <source>
        <dbReference type="PROSITE-ProRule" id="PRU00335"/>
    </source>
</evidence>
<evidence type="ECO:0000259" key="5">
    <source>
        <dbReference type="PROSITE" id="PS50977"/>
    </source>
</evidence>
<dbReference type="GO" id="GO:0000976">
    <property type="term" value="F:transcription cis-regulatory region binding"/>
    <property type="evidence" value="ECO:0007669"/>
    <property type="project" value="TreeGrafter"/>
</dbReference>
<dbReference type="RefSeq" id="WP_126150895.1">
    <property type="nucleotide sequence ID" value="NZ_JBHTMH010000001.1"/>
</dbReference>
<gene>
    <name evidence="6" type="ORF">DEVEQU_02500</name>
</gene>
<dbReference type="InterPro" id="IPR050109">
    <property type="entry name" value="HTH-type_TetR-like_transc_reg"/>
</dbReference>
<name>A0A447ID22_9HYPH</name>
<dbReference type="InterPro" id="IPR023772">
    <property type="entry name" value="DNA-bd_HTH_TetR-type_CS"/>
</dbReference>
<dbReference type="SUPFAM" id="SSF46689">
    <property type="entry name" value="Homeodomain-like"/>
    <property type="match status" value="1"/>
</dbReference>
<dbReference type="PANTHER" id="PTHR30055">
    <property type="entry name" value="HTH-TYPE TRANSCRIPTIONAL REGULATOR RUTR"/>
    <property type="match status" value="1"/>
</dbReference>
<dbReference type="Gene3D" id="1.10.357.10">
    <property type="entry name" value="Tetracycline Repressor, domain 2"/>
    <property type="match status" value="1"/>
</dbReference>
<keyword evidence="2 4" id="KW-0238">DNA-binding</keyword>
<evidence type="ECO:0000313" key="7">
    <source>
        <dbReference type="Proteomes" id="UP000268844"/>
    </source>
</evidence>
<proteinExistence type="predicted"/>
<dbReference type="PRINTS" id="PR00455">
    <property type="entry name" value="HTHTETR"/>
</dbReference>
<feature type="DNA-binding region" description="H-T-H motif" evidence="4">
    <location>
        <begin position="38"/>
        <end position="57"/>
    </location>
</feature>
<dbReference type="PROSITE" id="PS01081">
    <property type="entry name" value="HTH_TETR_1"/>
    <property type="match status" value="1"/>
</dbReference>
<organism evidence="6 7">
    <name type="scientific">Devosia equisanguinis</name>
    <dbReference type="NCBI Taxonomy" id="2490941"/>
    <lineage>
        <taxon>Bacteria</taxon>
        <taxon>Pseudomonadati</taxon>
        <taxon>Pseudomonadota</taxon>
        <taxon>Alphaproteobacteria</taxon>
        <taxon>Hyphomicrobiales</taxon>
        <taxon>Devosiaceae</taxon>
        <taxon>Devosia</taxon>
    </lineage>
</organism>
<keyword evidence="1" id="KW-0805">Transcription regulation</keyword>
<dbReference type="InterPro" id="IPR001647">
    <property type="entry name" value="HTH_TetR"/>
</dbReference>
<sequence length="197" mass="21811">MDTAETAGLRQRKRQDTMDRITRAGLKLFGSSSYEATTIDDIAAEAGISRRTFFHYFKSKDDILVSLQSGLGRQLAAAIADKATGLRPLDAVRAATLSLVSAHPRDELVHLDRLMRASETMQARKRANYIIEEWELFDALRDLWPGETETRLRALAMLAIGGARLSLDAWTRADHAGRAEDYINGMFDAIEAVAAAD</sequence>
<dbReference type="GO" id="GO:0003700">
    <property type="term" value="F:DNA-binding transcription factor activity"/>
    <property type="evidence" value="ECO:0007669"/>
    <property type="project" value="TreeGrafter"/>
</dbReference>
<dbReference type="Proteomes" id="UP000268844">
    <property type="component" value="Unassembled WGS sequence"/>
</dbReference>
<evidence type="ECO:0000256" key="3">
    <source>
        <dbReference type="ARBA" id="ARBA00023163"/>
    </source>
</evidence>
<keyword evidence="3" id="KW-0804">Transcription</keyword>
<evidence type="ECO:0000256" key="1">
    <source>
        <dbReference type="ARBA" id="ARBA00023015"/>
    </source>
</evidence>
<accession>A0A447ID22</accession>
<feature type="domain" description="HTH tetR-type" evidence="5">
    <location>
        <begin position="15"/>
        <end position="75"/>
    </location>
</feature>
<dbReference type="InterPro" id="IPR009057">
    <property type="entry name" value="Homeodomain-like_sf"/>
</dbReference>
<dbReference type="OrthoDB" id="9811084at2"/>
<dbReference type="Pfam" id="PF00440">
    <property type="entry name" value="TetR_N"/>
    <property type="match status" value="1"/>
</dbReference>
<protein>
    <submittedName>
        <fullName evidence="6">Transcriptional regulator BetI</fullName>
    </submittedName>
</protein>
<reference evidence="6 7" key="1">
    <citation type="submission" date="2018-12" db="EMBL/GenBank/DDBJ databases">
        <authorList>
            <person name="Criscuolo A."/>
        </authorList>
    </citation>
    <scope>NUCLEOTIDE SEQUENCE [LARGE SCALE GENOMIC DNA]</scope>
    <source>
        <strain evidence="6">ACIP1116281</strain>
    </source>
</reference>
<dbReference type="PANTHER" id="PTHR30055:SF238">
    <property type="entry name" value="MYCOFACTOCIN BIOSYNTHESIS TRANSCRIPTIONAL REGULATOR MFTR-RELATED"/>
    <property type="match status" value="1"/>
</dbReference>
<dbReference type="EMBL" id="UZWD01000030">
    <property type="protein sequence ID" value="VDS05358.1"/>
    <property type="molecule type" value="Genomic_DNA"/>
</dbReference>
<keyword evidence="7" id="KW-1185">Reference proteome</keyword>